<feature type="compositionally biased region" description="Polar residues" evidence="4">
    <location>
        <begin position="196"/>
        <end position="211"/>
    </location>
</feature>
<feature type="compositionally biased region" description="Low complexity" evidence="4">
    <location>
        <begin position="727"/>
        <end position="738"/>
    </location>
</feature>
<feature type="compositionally biased region" description="Polar residues" evidence="4">
    <location>
        <begin position="739"/>
        <end position="760"/>
    </location>
</feature>
<feature type="region of interest" description="Disordered" evidence="4">
    <location>
        <begin position="550"/>
        <end position="582"/>
    </location>
</feature>
<dbReference type="Proteomes" id="UP001530293">
    <property type="component" value="Unassembled WGS sequence"/>
</dbReference>
<evidence type="ECO:0000256" key="3">
    <source>
        <dbReference type="PROSITE-ProRule" id="PRU00023"/>
    </source>
</evidence>
<feature type="region of interest" description="Disordered" evidence="4">
    <location>
        <begin position="196"/>
        <end position="234"/>
    </location>
</feature>
<sequence>MPTLEDDTESITMGATSTNDAAAQVDRLQGELFSQLSLRCHEQNWAQVHAIAEKIAVLKRAPTPTPIPTPINQGEQDEASGKDGFAAGGGAADSKISADGQVVLKSPLGLGSPHPSTLPHMLSTCLGTASPLAWTCRYSAPSTTVKLVLDLDLSAVRRCLPQLGTPLHECVGRPRPLRKMPLKQSRWTDMIRNSITNTTQPSQAPVTSPSPKLQKIGTSSSTSSSTKRKKKQRINIPRVLKGLHVWRRTVRALIQADEILMKEDAKISSFSATKENDAADHEEDRRRAIQTMINENVTNINHLKAVTGDTDAIDNIMDDRPSLEMNSTTQFQKHVTFQSPSKSNQSHPPEPRRFSIRATMAQDADGNTPLHFMIRGAAAPALSGVGWQAHHPDLDDDEDNNEEEGEVNVDGESEMQVDSSEVGEEIPGQDQSRELRRNDYWGMNGSSWDGIRWCMEAHLRRVERRGARRLRWEKKLAASDASSTDGKREIEQRVAAVRIATPVDNVNVDVKMVDEEDDKNDTSVGGATDLKPSAKRKSLVLFSESEQLHRNAPAALESSSQLESTRRRDVGNRKRQRSRRKKYFDEDEHQDCCYDPLLGAVRDLVYSCPEAVGIPDHREYEETPLIVALKSSIYVLMEPDTDFQVVERLVGADGIAAPPPPGGMDGEQNGDGFANFGGLPMGGGRDFLFPELGVLFHNRPMNIFHDDEAMMAVLRGHGRRSVRGSRRSSVASRSPPRGTENSAIPASGVNSTTQYRQQGSRQDRDELEGDLGDDDHSTCSSVSDDPIFDQENDPRYDAFVPSADEDIFSIGVETPVSRLGLLPLRRPRYDYQTALEYRIFCLVRIMLDAYPRAACLMISDYTPLHSAVFHGRCPDTIRILLEAEAKFRSSSAISTASQESPAMLPTAPNPVMCPTLPGPALLCTNTRGELPLHFACMSNQCVRSIRLLAGADPRAALVRDASGRTPLRWLWIRFVDGLLDRFGGRDTQGHNEGSNLAFQEQEGGYTPNFPNPGQRTMGMSHSRMMSMNDTLNGRCHEGEGVGSLDSMFVFDVGYISRTRTVDRTVDFLRMRHIPSQFENIENVAAEHAITVLLKLKYLQQRRTRLLSSYDSAQSSTSNVILPPDAPMSIKEEFILCAFEKFTALIHATLIASVAEEKTILLDAASNQLSESNADSSDSLSREKLWHSLPQIDSNKRFFLVHEACRSSRASCPAAVARICIKLFSEQLFEQDDDGQLPLHKVACRGIGWEPPGSGHDNSSCASLADETLTLLKVVLSESHVKAPETYDNNKQLPLHCAIDSLVTSLTMGKKRRATLHAEARVVLQKYRHTHVEIATECLTELLRANAQALWQRDGKTGLYPFMQAAVPHGTDNAVVKYTSDLSRRPGFDVGSSFHSMECDVEEEDDDEAECGHISIIYFLLREDPSVISSCS</sequence>
<evidence type="ECO:0000313" key="6">
    <source>
        <dbReference type="Proteomes" id="UP001530293"/>
    </source>
</evidence>
<keyword evidence="6" id="KW-1185">Reference proteome</keyword>
<evidence type="ECO:0000313" key="5">
    <source>
        <dbReference type="EMBL" id="KAL3764173.1"/>
    </source>
</evidence>
<feature type="region of interest" description="Disordered" evidence="4">
    <location>
        <begin position="62"/>
        <end position="93"/>
    </location>
</feature>
<feature type="compositionally biased region" description="Basic residues" evidence="4">
    <location>
        <begin position="717"/>
        <end position="726"/>
    </location>
</feature>
<proteinExistence type="predicted"/>
<feature type="region of interest" description="Disordered" evidence="4">
    <location>
        <begin position="386"/>
        <end position="434"/>
    </location>
</feature>
<organism evidence="5 6">
    <name type="scientific">Discostella pseudostelligera</name>
    <dbReference type="NCBI Taxonomy" id="259834"/>
    <lineage>
        <taxon>Eukaryota</taxon>
        <taxon>Sar</taxon>
        <taxon>Stramenopiles</taxon>
        <taxon>Ochrophyta</taxon>
        <taxon>Bacillariophyta</taxon>
        <taxon>Coscinodiscophyceae</taxon>
        <taxon>Thalassiosirophycidae</taxon>
        <taxon>Stephanodiscales</taxon>
        <taxon>Stephanodiscaceae</taxon>
        <taxon>Discostella</taxon>
    </lineage>
</organism>
<keyword evidence="1" id="KW-0677">Repeat</keyword>
<feature type="repeat" description="ANK" evidence="3">
    <location>
        <begin position="859"/>
        <end position="892"/>
    </location>
</feature>
<comment type="caution">
    <text evidence="5">The sequence shown here is derived from an EMBL/GenBank/DDBJ whole genome shotgun (WGS) entry which is preliminary data.</text>
</comment>
<keyword evidence="2 3" id="KW-0040">ANK repeat</keyword>
<name>A0ABD3MKA5_9STRA</name>
<dbReference type="PANTHER" id="PTHR24203">
    <property type="entry name" value="ANKYRIN REPEAT FAMILY PROTEIN"/>
    <property type="match status" value="1"/>
</dbReference>
<dbReference type="SUPFAM" id="SSF48403">
    <property type="entry name" value="Ankyrin repeat"/>
    <property type="match status" value="1"/>
</dbReference>
<evidence type="ECO:0000256" key="1">
    <source>
        <dbReference type="ARBA" id="ARBA00022737"/>
    </source>
</evidence>
<protein>
    <submittedName>
        <fullName evidence="5">Uncharacterized protein</fullName>
    </submittedName>
</protein>
<dbReference type="PANTHER" id="PTHR24203:SF45">
    <property type="entry name" value="ANKYRIN REPEAT DOMAIN 6"/>
    <property type="match status" value="1"/>
</dbReference>
<evidence type="ECO:0000256" key="2">
    <source>
        <dbReference type="ARBA" id="ARBA00023043"/>
    </source>
</evidence>
<dbReference type="PROSITE" id="PS50088">
    <property type="entry name" value="ANK_REPEAT"/>
    <property type="match status" value="1"/>
</dbReference>
<dbReference type="InterPro" id="IPR036770">
    <property type="entry name" value="Ankyrin_rpt-contain_sf"/>
</dbReference>
<dbReference type="InterPro" id="IPR002110">
    <property type="entry name" value="Ankyrin_rpt"/>
</dbReference>
<feature type="region of interest" description="Disordered" evidence="4">
    <location>
        <begin position="717"/>
        <end position="789"/>
    </location>
</feature>
<feature type="compositionally biased region" description="Acidic residues" evidence="4">
    <location>
        <begin position="394"/>
        <end position="415"/>
    </location>
</feature>
<reference evidence="5 6" key="1">
    <citation type="submission" date="2024-10" db="EMBL/GenBank/DDBJ databases">
        <title>Updated reference genomes for cyclostephanoid diatoms.</title>
        <authorList>
            <person name="Roberts W.R."/>
            <person name="Alverson A.J."/>
        </authorList>
    </citation>
    <scope>NUCLEOTIDE SEQUENCE [LARGE SCALE GENOMIC DNA]</scope>
    <source>
        <strain evidence="5 6">AJA232-27</strain>
    </source>
</reference>
<dbReference type="EMBL" id="JALLBG020000108">
    <property type="protein sequence ID" value="KAL3764173.1"/>
    <property type="molecule type" value="Genomic_DNA"/>
</dbReference>
<dbReference type="Gene3D" id="1.25.40.20">
    <property type="entry name" value="Ankyrin repeat-containing domain"/>
    <property type="match status" value="1"/>
</dbReference>
<accession>A0ABD3MKA5</accession>
<feature type="compositionally biased region" description="Basic residues" evidence="4">
    <location>
        <begin position="573"/>
        <end position="582"/>
    </location>
</feature>
<gene>
    <name evidence="5" type="ORF">ACHAWU_003985</name>
</gene>
<evidence type="ECO:0000256" key="4">
    <source>
        <dbReference type="SAM" id="MobiDB-lite"/>
    </source>
</evidence>